<keyword evidence="2" id="KW-1185">Reference proteome</keyword>
<sequence>MAAAILLMTLGGFAAVAVHAAYPLLIGAALAVGYYFLRQHRAPLMPITPDETRTAKRSAWAAFLTLLIPWGSS</sequence>
<proteinExistence type="predicted"/>
<organism evidence="1 2">
    <name type="scientific">Roseateles violae</name>
    <dbReference type="NCBI Taxonomy" id="3058042"/>
    <lineage>
        <taxon>Bacteria</taxon>
        <taxon>Pseudomonadati</taxon>
        <taxon>Pseudomonadota</taxon>
        <taxon>Betaproteobacteria</taxon>
        <taxon>Burkholderiales</taxon>
        <taxon>Sphaerotilaceae</taxon>
        <taxon>Roseateles</taxon>
    </lineage>
</organism>
<accession>A0ABT8DL66</accession>
<dbReference type="Proteomes" id="UP001228044">
    <property type="component" value="Unassembled WGS sequence"/>
</dbReference>
<evidence type="ECO:0000313" key="1">
    <source>
        <dbReference type="EMBL" id="MDN3918847.1"/>
    </source>
</evidence>
<evidence type="ECO:0000313" key="2">
    <source>
        <dbReference type="Proteomes" id="UP001228044"/>
    </source>
</evidence>
<name>A0ABT8DL66_9BURK</name>
<protein>
    <submittedName>
        <fullName evidence="1">Uncharacterized protein</fullName>
    </submittedName>
</protein>
<comment type="caution">
    <text evidence="1">The sequence shown here is derived from an EMBL/GenBank/DDBJ whole genome shotgun (WGS) entry which is preliminary data.</text>
</comment>
<dbReference type="RefSeq" id="WP_290357175.1">
    <property type="nucleotide sequence ID" value="NZ_JAUHHC010000001.1"/>
</dbReference>
<gene>
    <name evidence="1" type="ORF">QWJ38_01025</name>
</gene>
<reference evidence="1 2" key="1">
    <citation type="submission" date="2023-06" db="EMBL/GenBank/DDBJ databases">
        <title>Pelomonas sp. PFR6 16S ribosomal RNA gene Genome sequencing and assembly.</title>
        <authorList>
            <person name="Woo H."/>
        </authorList>
    </citation>
    <scope>NUCLEOTIDE SEQUENCE [LARGE SCALE GENOMIC DNA]</scope>
    <source>
        <strain evidence="1 2">PFR6</strain>
    </source>
</reference>
<dbReference type="EMBL" id="JAUHHC010000001">
    <property type="protein sequence ID" value="MDN3918847.1"/>
    <property type="molecule type" value="Genomic_DNA"/>
</dbReference>